<protein>
    <submittedName>
        <fullName evidence="1">Uncharacterized protein</fullName>
    </submittedName>
</protein>
<evidence type="ECO:0000313" key="1">
    <source>
        <dbReference type="EMBL" id="KAG5381409.1"/>
    </source>
</evidence>
<sequence length="120" mass="13505">MDRVSRMVCWRQGHYRLFSNTGGVSASAAVAASIRTIVVRFADADTAAYRDRMFYRRQPQNAAFGRGVRRNFLRQRNEQELTLAAAVGTCGNQTNSPIIDYSLTLEGSENKLSPTVFLRR</sequence>
<reference evidence="1 2" key="1">
    <citation type="submission" date="2021-03" db="EMBL/GenBank/DDBJ databases">
        <authorList>
            <person name="King G.J."/>
            <person name="Bancroft I."/>
            <person name="Baten A."/>
            <person name="Bloomfield J."/>
            <person name="Borpatragohain P."/>
            <person name="He Z."/>
            <person name="Irish N."/>
            <person name="Irwin J."/>
            <person name="Liu K."/>
            <person name="Mauleon R.P."/>
            <person name="Moore J."/>
            <person name="Morris R."/>
            <person name="Ostergaard L."/>
            <person name="Wang B."/>
            <person name="Wells R."/>
        </authorList>
    </citation>
    <scope>NUCLEOTIDE SEQUENCE [LARGE SCALE GENOMIC DNA]</scope>
    <source>
        <strain evidence="1">R-o-18</strain>
        <tissue evidence="1">Leaf</tissue>
    </source>
</reference>
<name>A0ABQ7L467_BRACM</name>
<evidence type="ECO:0000313" key="2">
    <source>
        <dbReference type="Proteomes" id="UP000823674"/>
    </source>
</evidence>
<dbReference type="Proteomes" id="UP000823674">
    <property type="component" value="Chromosome A09"/>
</dbReference>
<organism evidence="1 2">
    <name type="scientific">Brassica rapa subsp. trilocularis</name>
    <dbReference type="NCBI Taxonomy" id="1813537"/>
    <lineage>
        <taxon>Eukaryota</taxon>
        <taxon>Viridiplantae</taxon>
        <taxon>Streptophyta</taxon>
        <taxon>Embryophyta</taxon>
        <taxon>Tracheophyta</taxon>
        <taxon>Spermatophyta</taxon>
        <taxon>Magnoliopsida</taxon>
        <taxon>eudicotyledons</taxon>
        <taxon>Gunneridae</taxon>
        <taxon>Pentapetalae</taxon>
        <taxon>rosids</taxon>
        <taxon>malvids</taxon>
        <taxon>Brassicales</taxon>
        <taxon>Brassicaceae</taxon>
        <taxon>Brassiceae</taxon>
        <taxon>Brassica</taxon>
    </lineage>
</organism>
<proteinExistence type="predicted"/>
<keyword evidence="2" id="KW-1185">Reference proteome</keyword>
<gene>
    <name evidence="1" type="primary">A09g500050.1_BraROA</name>
    <name evidence="1" type="ORF">IGI04_032879</name>
</gene>
<dbReference type="EMBL" id="JADBGQ010000008">
    <property type="protein sequence ID" value="KAG5381409.1"/>
    <property type="molecule type" value="Genomic_DNA"/>
</dbReference>
<accession>A0ABQ7L467</accession>
<comment type="caution">
    <text evidence="1">The sequence shown here is derived from an EMBL/GenBank/DDBJ whole genome shotgun (WGS) entry which is preliminary data.</text>
</comment>